<evidence type="ECO:0000256" key="1">
    <source>
        <dbReference type="ARBA" id="ARBA00009437"/>
    </source>
</evidence>
<comment type="similarity">
    <text evidence="1">Belongs to the LysR transcriptional regulatory family.</text>
</comment>
<reference evidence="6" key="1">
    <citation type="submission" date="2023-11" db="EMBL/GenBank/DDBJ databases">
        <title>Genome sequence of Cyanobacterium aponinum BCRC AL20115.</title>
        <authorList>
            <person name="Chang H.-Y."/>
            <person name="Lin K.-M."/>
            <person name="Hsueh H.-T."/>
            <person name="Chu H.-A."/>
            <person name="Kuo C.-H."/>
        </authorList>
    </citation>
    <scope>NUCLEOTIDE SEQUENCE</scope>
    <source>
        <strain evidence="6">AL20115</strain>
    </source>
</reference>
<dbReference type="InterPro" id="IPR000847">
    <property type="entry name" value="LysR_HTH_N"/>
</dbReference>
<dbReference type="GO" id="GO:0043565">
    <property type="term" value="F:sequence-specific DNA binding"/>
    <property type="evidence" value="ECO:0007669"/>
    <property type="project" value="TreeGrafter"/>
</dbReference>
<dbReference type="FunFam" id="1.10.10.10:FF:000038">
    <property type="entry name" value="Glycine cleavage system transcriptional activator"/>
    <property type="match status" value="1"/>
</dbReference>
<dbReference type="PRINTS" id="PR00039">
    <property type="entry name" value="HTHLYSR"/>
</dbReference>
<keyword evidence="3" id="KW-0238">DNA-binding</keyword>
<evidence type="ECO:0000256" key="4">
    <source>
        <dbReference type="ARBA" id="ARBA00023163"/>
    </source>
</evidence>
<evidence type="ECO:0000256" key="3">
    <source>
        <dbReference type="ARBA" id="ARBA00023125"/>
    </source>
</evidence>
<dbReference type="RefSeq" id="WP_190360185.1">
    <property type="nucleotide sequence ID" value="NZ_CP138348.1"/>
</dbReference>
<gene>
    <name evidence="6" type="primary">gcvA</name>
    <name evidence="6" type="ORF">SAY89_18040</name>
</gene>
<dbReference type="GO" id="GO:0003700">
    <property type="term" value="F:DNA-binding transcription factor activity"/>
    <property type="evidence" value="ECO:0007669"/>
    <property type="project" value="InterPro"/>
</dbReference>
<dbReference type="CDD" id="cd08432">
    <property type="entry name" value="PBP2_GcdR_TrpI_HvrB_AmpR_like"/>
    <property type="match status" value="1"/>
</dbReference>
<keyword evidence="4" id="KW-0804">Transcription</keyword>
<evidence type="ECO:0000259" key="5">
    <source>
        <dbReference type="PROSITE" id="PS50931"/>
    </source>
</evidence>
<evidence type="ECO:0000313" key="6">
    <source>
        <dbReference type="EMBL" id="WPF88663.1"/>
    </source>
</evidence>
<dbReference type="PROSITE" id="PS50931">
    <property type="entry name" value="HTH_LYSR"/>
    <property type="match status" value="1"/>
</dbReference>
<dbReference type="InterPro" id="IPR005119">
    <property type="entry name" value="LysR_subst-bd"/>
</dbReference>
<protein>
    <submittedName>
        <fullName evidence="6">Transcriptional regulator GcvA</fullName>
    </submittedName>
</protein>
<evidence type="ECO:0000256" key="2">
    <source>
        <dbReference type="ARBA" id="ARBA00023015"/>
    </source>
</evidence>
<name>A0AAF0ZE42_9CHRO</name>
<dbReference type="PANTHER" id="PTHR30537">
    <property type="entry name" value="HTH-TYPE TRANSCRIPTIONAL REGULATOR"/>
    <property type="match status" value="1"/>
</dbReference>
<dbReference type="Pfam" id="PF03466">
    <property type="entry name" value="LysR_substrate"/>
    <property type="match status" value="1"/>
</dbReference>
<dbReference type="EMBL" id="CP138348">
    <property type="protein sequence ID" value="WPF88663.1"/>
    <property type="molecule type" value="Genomic_DNA"/>
</dbReference>
<dbReference type="SUPFAM" id="SSF53850">
    <property type="entry name" value="Periplasmic binding protein-like II"/>
    <property type="match status" value="1"/>
</dbReference>
<dbReference type="InterPro" id="IPR036390">
    <property type="entry name" value="WH_DNA-bd_sf"/>
</dbReference>
<keyword evidence="2" id="KW-0805">Transcription regulation</keyword>
<accession>A0AAF0ZE42</accession>
<dbReference type="Gene3D" id="1.10.10.10">
    <property type="entry name" value="Winged helix-like DNA-binding domain superfamily/Winged helix DNA-binding domain"/>
    <property type="match status" value="1"/>
</dbReference>
<dbReference type="GO" id="GO:0006351">
    <property type="term" value="P:DNA-templated transcription"/>
    <property type="evidence" value="ECO:0007669"/>
    <property type="project" value="TreeGrafter"/>
</dbReference>
<dbReference type="AlphaFoldDB" id="A0AAF0ZE42"/>
<dbReference type="InterPro" id="IPR058163">
    <property type="entry name" value="LysR-type_TF_proteobact-type"/>
</dbReference>
<dbReference type="Gene3D" id="3.40.190.10">
    <property type="entry name" value="Periplasmic binding protein-like II"/>
    <property type="match status" value="2"/>
</dbReference>
<sequence>MLRRQLYSLNGLQSFEAVARHLSFQKAAEELDVTSTAVSHQIKKLEKELGLLLFRRRPRPLTLTPAGELLFPRVQKSLDVLDNAILELRQINNPTELTVSVLNVFASKWLVPRLNDFQRRHPDIDVRLQTSNTVVDLQARTVDIAIRYGQGNYSGLEVHHLIQDQFTPVCSPKLFAHKQNSITPKEISQHTLIHFDWLNYGSEAPSWKNWLAKAELSEINADKGLKFDDENLAIQAAIAGQGIALCSSIHVQDDVKMGFLIQPFDITLPGFIYSLVYLKNHPKKAFILQFVSWLKEQTYI</sequence>
<proteinExistence type="inferred from homology"/>
<dbReference type="SUPFAM" id="SSF46785">
    <property type="entry name" value="Winged helix' DNA-binding domain"/>
    <property type="match status" value="1"/>
</dbReference>
<dbReference type="Pfam" id="PF00126">
    <property type="entry name" value="HTH_1"/>
    <property type="match status" value="1"/>
</dbReference>
<organism evidence="6">
    <name type="scientific">Cyanobacterium aponinum AL20115</name>
    <dbReference type="NCBI Taxonomy" id="3090662"/>
    <lineage>
        <taxon>Bacteria</taxon>
        <taxon>Bacillati</taxon>
        <taxon>Cyanobacteriota</taxon>
        <taxon>Cyanophyceae</taxon>
        <taxon>Oscillatoriophycideae</taxon>
        <taxon>Chroococcales</taxon>
        <taxon>Geminocystaceae</taxon>
        <taxon>Cyanobacterium</taxon>
    </lineage>
</organism>
<feature type="domain" description="HTH lysR-type" evidence="5">
    <location>
        <begin position="7"/>
        <end position="64"/>
    </location>
</feature>
<dbReference type="NCBIfam" id="NF008352">
    <property type="entry name" value="PRK11139.1"/>
    <property type="match status" value="1"/>
</dbReference>
<dbReference type="InterPro" id="IPR036388">
    <property type="entry name" value="WH-like_DNA-bd_sf"/>
</dbReference>
<dbReference type="PANTHER" id="PTHR30537:SF26">
    <property type="entry name" value="GLYCINE CLEAVAGE SYSTEM TRANSCRIPTIONAL ACTIVATOR"/>
    <property type="match status" value="1"/>
</dbReference>